<evidence type="ECO:0000313" key="3">
    <source>
        <dbReference type="EMBL" id="THV27567.1"/>
    </source>
</evidence>
<dbReference type="SUPFAM" id="SSF51905">
    <property type="entry name" value="FAD/NAD(P)-binding domain"/>
    <property type="match status" value="1"/>
</dbReference>
<accession>A0A4S8PB84</accession>
<feature type="domain" description="FAD-binding" evidence="2">
    <location>
        <begin position="8"/>
        <end position="181"/>
    </location>
</feature>
<dbReference type="PRINTS" id="PR00420">
    <property type="entry name" value="RNGMNOXGNASE"/>
</dbReference>
<protein>
    <submittedName>
        <fullName evidence="3">Geranylgeranyl reductase family protein</fullName>
    </submittedName>
</protein>
<evidence type="ECO:0000259" key="2">
    <source>
        <dbReference type="Pfam" id="PF01494"/>
    </source>
</evidence>
<dbReference type="Gene3D" id="3.50.50.60">
    <property type="entry name" value="FAD/NAD(P)-binding domain"/>
    <property type="match status" value="1"/>
</dbReference>
<dbReference type="Pfam" id="PF01494">
    <property type="entry name" value="FAD_binding_3"/>
    <property type="match status" value="1"/>
</dbReference>
<evidence type="ECO:0000256" key="1">
    <source>
        <dbReference type="SAM" id="MobiDB-lite"/>
    </source>
</evidence>
<dbReference type="PANTHER" id="PTHR42685:SF22">
    <property type="entry name" value="CONDITIONED MEDIUM FACTOR RECEPTOR 1"/>
    <property type="match status" value="1"/>
</dbReference>
<dbReference type="GO" id="GO:0071949">
    <property type="term" value="F:FAD binding"/>
    <property type="evidence" value="ECO:0007669"/>
    <property type="project" value="InterPro"/>
</dbReference>
<dbReference type="InterPro" id="IPR002938">
    <property type="entry name" value="FAD-bd"/>
</dbReference>
<dbReference type="Proteomes" id="UP000305792">
    <property type="component" value="Unassembled WGS sequence"/>
</dbReference>
<dbReference type="AlphaFoldDB" id="A0A4S8PB84"/>
<dbReference type="GO" id="GO:0016628">
    <property type="term" value="F:oxidoreductase activity, acting on the CH-CH group of donors, NAD or NADP as acceptor"/>
    <property type="evidence" value="ECO:0007669"/>
    <property type="project" value="InterPro"/>
</dbReference>
<organism evidence="3 4">
    <name type="scientific">Glycomyces paridis</name>
    <dbReference type="NCBI Taxonomy" id="2126555"/>
    <lineage>
        <taxon>Bacteria</taxon>
        <taxon>Bacillati</taxon>
        <taxon>Actinomycetota</taxon>
        <taxon>Actinomycetes</taxon>
        <taxon>Glycomycetales</taxon>
        <taxon>Glycomycetaceae</taxon>
        <taxon>Glycomyces</taxon>
    </lineage>
</organism>
<feature type="compositionally biased region" description="Polar residues" evidence="1">
    <location>
        <begin position="450"/>
        <end position="459"/>
    </location>
</feature>
<evidence type="ECO:0000313" key="4">
    <source>
        <dbReference type="Proteomes" id="UP000305792"/>
    </source>
</evidence>
<comment type="caution">
    <text evidence="3">The sequence shown here is derived from an EMBL/GenBank/DDBJ whole genome shotgun (WGS) entry which is preliminary data.</text>
</comment>
<feature type="region of interest" description="Disordered" evidence="1">
    <location>
        <begin position="430"/>
        <end position="459"/>
    </location>
</feature>
<dbReference type="PANTHER" id="PTHR42685">
    <property type="entry name" value="GERANYLGERANYL DIPHOSPHATE REDUCTASE"/>
    <property type="match status" value="1"/>
</dbReference>
<dbReference type="InterPro" id="IPR036188">
    <property type="entry name" value="FAD/NAD-bd_sf"/>
</dbReference>
<keyword evidence="4" id="KW-1185">Reference proteome</keyword>
<proteinExistence type="predicted"/>
<dbReference type="InterPro" id="IPR050407">
    <property type="entry name" value="Geranylgeranyl_reductase"/>
</dbReference>
<dbReference type="OrthoDB" id="9795712at2"/>
<sequence length="459" mass="49247">MTTHATPDADVIVVGAGPGGSAAAYHLASRGLDVMLLEKTRFPREKVCGDGLTPRAVAQLLKMGVDTSESAGWLRNRGLRVVADGASIELDWPTLEDFPDYGLTRTRLDFDQILADRAVAAGAELRCGVKVTAPVFDLAGRVCGITAVEDGETVTYKAPLVIAADGVSGRLALALGLKRDEGRPMGVAVRQYYRSEAKHDDDYLESWLALRTAAEPDVLQPGYGWIFGLGDGRVNVGLGVLNSSAGYQNTDYRGLLRDWLANTPEEWGLTDEANADGPVRGAALPMGFNRTPHYSRGLMLVGDSGGMVNPFNGEGIAYAIEAGEVAAETAAEALRAPSVPRREAVLRTYAERMDRLWGSYYRMGGIFVHLIGQPAVMKLCTEHGLKRPALMRVVLKLLANLTDRPGRDVADRIVNGMRVVTPGLGRTRLPGLASRTASHTARADARPVGVTTSATERRV</sequence>
<name>A0A4S8PB84_9ACTN</name>
<dbReference type="EMBL" id="STGX01000010">
    <property type="protein sequence ID" value="THV27567.1"/>
    <property type="molecule type" value="Genomic_DNA"/>
</dbReference>
<gene>
    <name evidence="3" type="ORF">E9998_14235</name>
</gene>
<reference evidence="3 4" key="1">
    <citation type="journal article" date="2018" name="Int. J. Syst. Evol. Microbiol.">
        <title>Glycomyces paridis sp. nov., isolated from the medicinal plant Paris polyphylla.</title>
        <authorList>
            <person name="Fang X.M."/>
            <person name="Bai J.L."/>
            <person name="Su J."/>
            <person name="Zhao L.L."/>
            <person name="Liu H.Y."/>
            <person name="Ma B.P."/>
            <person name="Zhang Y.Q."/>
            <person name="Yu L.Y."/>
        </authorList>
    </citation>
    <scope>NUCLEOTIDE SEQUENCE [LARGE SCALE GENOMIC DNA]</scope>
    <source>
        <strain evidence="3 4">CPCC 204357</strain>
    </source>
</reference>
<dbReference type="InterPro" id="IPR011777">
    <property type="entry name" value="Geranylgeranyl_Rdtase_fam"/>
</dbReference>
<dbReference type="NCBIfam" id="TIGR02032">
    <property type="entry name" value="GG-red-SF"/>
    <property type="match status" value="1"/>
</dbReference>